<proteinExistence type="predicted"/>
<dbReference type="Proteomes" id="UP000195981">
    <property type="component" value="Unassembled WGS sequence"/>
</dbReference>
<evidence type="ECO:0000313" key="1">
    <source>
        <dbReference type="EMBL" id="SLM94562.1"/>
    </source>
</evidence>
<name>A0A1X6X644_9MICO</name>
<reference evidence="1 2" key="1">
    <citation type="submission" date="2017-02" db="EMBL/GenBank/DDBJ databases">
        <authorList>
            <person name="Peterson S.W."/>
        </authorList>
    </citation>
    <scope>NUCLEOTIDE SEQUENCE [LARGE SCALE GENOMIC DNA]</scope>
    <source>
        <strain evidence="1 2">CIP104813</strain>
    </source>
</reference>
<sequence length="272" mass="27897">MSATSAVARGTERAGERDLVPLPRALALCLWTGAYLRGDCGPDDAVQGAHGTGHRHVEHLDLDLFDWMTAVRRLPLVAVRPVLPAPGRIAGLVGPPAAIAAALAAEQALVVTAGGIADSTLIPAAETIGSPGEEGLIARWASHPAPPGAPMPPPPTDGARSRFLRALQQAARSTARLDLVPDEPIPLAHLPEGWTAIALPPRTDPQAGHLLLLAARTLLLSGAELAAADPVGSARTGTPGLAAQTSRTALLRELRDAAREALVDAVGTLSAP</sequence>
<evidence type="ECO:0000313" key="2">
    <source>
        <dbReference type="Proteomes" id="UP000195981"/>
    </source>
</evidence>
<protein>
    <submittedName>
        <fullName evidence="1">Uncharacterized protein</fullName>
    </submittedName>
</protein>
<organism evidence="1 2">
    <name type="scientific">Brachybacterium nesterenkovii</name>
    <dbReference type="NCBI Taxonomy" id="47847"/>
    <lineage>
        <taxon>Bacteria</taxon>
        <taxon>Bacillati</taxon>
        <taxon>Actinomycetota</taxon>
        <taxon>Actinomycetes</taxon>
        <taxon>Micrococcales</taxon>
        <taxon>Dermabacteraceae</taxon>
        <taxon>Brachybacterium</taxon>
    </lineage>
</organism>
<dbReference type="RefSeq" id="WP_234992366.1">
    <property type="nucleotide sequence ID" value="NZ_FWFG01000099.1"/>
</dbReference>
<dbReference type="EMBL" id="FWFG01000099">
    <property type="protein sequence ID" value="SLM94562.1"/>
    <property type="molecule type" value="Genomic_DNA"/>
</dbReference>
<dbReference type="AlphaFoldDB" id="A0A1X6X644"/>
<keyword evidence="2" id="KW-1185">Reference proteome</keyword>
<accession>A0A1X6X644</accession>
<gene>
    <name evidence="1" type="ORF">FM110_11540</name>
</gene>